<dbReference type="Gene3D" id="3.60.21.10">
    <property type="match status" value="1"/>
</dbReference>
<dbReference type="RefSeq" id="WP_380012148.1">
    <property type="nucleotide sequence ID" value="NZ_JBHLYR010000049.1"/>
</dbReference>
<comment type="caution">
    <text evidence="2">The sequence shown here is derived from an EMBL/GenBank/DDBJ whole genome shotgun (WGS) entry which is preliminary data.</text>
</comment>
<protein>
    <submittedName>
        <fullName evidence="2">Metallophosphoesterase</fullName>
    </submittedName>
</protein>
<evidence type="ECO:0000259" key="1">
    <source>
        <dbReference type="Pfam" id="PF00149"/>
    </source>
</evidence>
<name>A0ABV6B4M5_9DEIO</name>
<dbReference type="InterPro" id="IPR029052">
    <property type="entry name" value="Metallo-depent_PP-like"/>
</dbReference>
<feature type="domain" description="Calcineurin-like phosphoesterase" evidence="1">
    <location>
        <begin position="3"/>
        <end position="210"/>
    </location>
</feature>
<dbReference type="Pfam" id="PF00149">
    <property type="entry name" value="Metallophos"/>
    <property type="match status" value="1"/>
</dbReference>
<proteinExistence type="predicted"/>
<keyword evidence="3" id="KW-1185">Reference proteome</keyword>
<organism evidence="2 3">
    <name type="scientific">Deinococcus oregonensis</name>
    <dbReference type="NCBI Taxonomy" id="1805970"/>
    <lineage>
        <taxon>Bacteria</taxon>
        <taxon>Thermotogati</taxon>
        <taxon>Deinococcota</taxon>
        <taxon>Deinococci</taxon>
        <taxon>Deinococcales</taxon>
        <taxon>Deinococcaceae</taxon>
        <taxon>Deinococcus</taxon>
    </lineage>
</organism>
<reference evidence="2 3" key="1">
    <citation type="submission" date="2024-09" db="EMBL/GenBank/DDBJ databases">
        <authorList>
            <person name="Sun Q."/>
            <person name="Mori K."/>
        </authorList>
    </citation>
    <scope>NUCLEOTIDE SEQUENCE [LARGE SCALE GENOMIC DNA]</scope>
    <source>
        <strain evidence="2 3">JCM 13503</strain>
    </source>
</reference>
<sequence>MQKFIAIGDIHADWEGFWGALRAASCVDGEGLPTLPVRAGLYQVVLIGDLVHPKNLHEYARLTGLLDFDPRDPDHLFLAAREQVKHLERLKTYQEAAPHAVHIILGNHDDAVLNTSYVLGTTGGMVHVEFDPAHGGLHLPLHLSTWIQGFIREIRLAGVQFAHVSPMPAHTYYDDLFYADHSTKRWFRDSPEYVQMAGLTFGVYGHTQLEHGIYIHEDEEGRPDFAMIDALHSREYLELMLDADALNPVQSVRAVPF</sequence>
<dbReference type="Proteomes" id="UP001589733">
    <property type="component" value="Unassembled WGS sequence"/>
</dbReference>
<dbReference type="InterPro" id="IPR004843">
    <property type="entry name" value="Calcineurin-like_PHP"/>
</dbReference>
<gene>
    <name evidence="2" type="ORF">ACFFLM_15615</name>
</gene>
<evidence type="ECO:0000313" key="3">
    <source>
        <dbReference type="Proteomes" id="UP001589733"/>
    </source>
</evidence>
<accession>A0ABV6B4M5</accession>
<dbReference type="SUPFAM" id="SSF56300">
    <property type="entry name" value="Metallo-dependent phosphatases"/>
    <property type="match status" value="1"/>
</dbReference>
<evidence type="ECO:0000313" key="2">
    <source>
        <dbReference type="EMBL" id="MFB9993396.1"/>
    </source>
</evidence>
<dbReference type="EMBL" id="JBHLYR010000049">
    <property type="protein sequence ID" value="MFB9993396.1"/>
    <property type="molecule type" value="Genomic_DNA"/>
</dbReference>